<keyword evidence="6" id="KW-0460">Magnesium</keyword>
<dbReference type="InterPro" id="IPR040393">
    <property type="entry name" value="TREX1/2"/>
</dbReference>
<dbReference type="Gene3D" id="3.30.420.10">
    <property type="entry name" value="Ribonuclease H-like superfamily/Ribonuclease H"/>
    <property type="match status" value="1"/>
</dbReference>
<dbReference type="EMBL" id="GIIL01004440">
    <property type="protein sequence ID" value="NOV48166.1"/>
    <property type="molecule type" value="Transcribed_RNA"/>
</dbReference>
<dbReference type="GO" id="GO:0046872">
    <property type="term" value="F:metal ion binding"/>
    <property type="evidence" value="ECO:0007669"/>
    <property type="project" value="UniProtKB-KW"/>
</dbReference>
<sequence length="211" mass="24509">MSKYIKTFVFMHIATTGLPEDNTSKMTELCLIAAEREHLIVCNRTNLPRVLNKLVLCFQPDKDINERAQYVSDLTNEDLEHQSGFSKATALQIKEFLRRLPGPVCLVAYYGDRYDFPILQKEFRQVEEALSEDILCADSFWGFKDSFPNDQPVPSKLIDIYRKYFDRELAGTAGTTEKYVLMMLHVALACKDIFFRWCDVNYKQFNSFAQN</sequence>
<dbReference type="GO" id="GO:0003676">
    <property type="term" value="F:nucleic acid binding"/>
    <property type="evidence" value="ECO:0007669"/>
    <property type="project" value="InterPro"/>
</dbReference>
<comment type="cofactor">
    <cofactor evidence="1">
        <name>Mg(2+)</name>
        <dbReference type="ChEBI" id="CHEBI:18420"/>
    </cofactor>
</comment>
<evidence type="ECO:0000256" key="6">
    <source>
        <dbReference type="ARBA" id="ARBA00022842"/>
    </source>
</evidence>
<evidence type="ECO:0000256" key="3">
    <source>
        <dbReference type="ARBA" id="ARBA00022723"/>
    </source>
</evidence>
<dbReference type="GO" id="GO:0005737">
    <property type="term" value="C:cytoplasm"/>
    <property type="evidence" value="ECO:0007669"/>
    <property type="project" value="TreeGrafter"/>
</dbReference>
<evidence type="ECO:0000256" key="5">
    <source>
        <dbReference type="ARBA" id="ARBA00022839"/>
    </source>
</evidence>
<accession>A0A6M2DPR4</accession>
<proteinExistence type="predicted"/>
<dbReference type="PANTHER" id="PTHR13058:SF19">
    <property type="entry name" value="LD40940P"/>
    <property type="match status" value="1"/>
</dbReference>
<keyword evidence="3" id="KW-0479">Metal-binding</keyword>
<protein>
    <submittedName>
        <fullName evidence="7">Putative deddh 3'-5' exonuclease domain of three prime repair exonuclease</fullName>
    </submittedName>
</protein>
<keyword evidence="2" id="KW-0540">Nuclease</keyword>
<dbReference type="AlphaFoldDB" id="A0A6M2DPR4"/>
<organism evidence="7">
    <name type="scientific">Xenopsylla cheopis</name>
    <name type="common">Oriental rat flea</name>
    <name type="synonym">Pulex cheopis</name>
    <dbReference type="NCBI Taxonomy" id="163159"/>
    <lineage>
        <taxon>Eukaryota</taxon>
        <taxon>Metazoa</taxon>
        <taxon>Ecdysozoa</taxon>
        <taxon>Arthropoda</taxon>
        <taxon>Hexapoda</taxon>
        <taxon>Insecta</taxon>
        <taxon>Pterygota</taxon>
        <taxon>Neoptera</taxon>
        <taxon>Endopterygota</taxon>
        <taxon>Siphonaptera</taxon>
        <taxon>Pulicidae</taxon>
        <taxon>Xenopsyllinae</taxon>
        <taxon>Xenopsylla</taxon>
    </lineage>
</organism>
<evidence type="ECO:0000256" key="1">
    <source>
        <dbReference type="ARBA" id="ARBA00001946"/>
    </source>
</evidence>
<keyword evidence="4" id="KW-0378">Hydrolase</keyword>
<name>A0A6M2DPR4_XENCH</name>
<dbReference type="SUPFAM" id="SSF53098">
    <property type="entry name" value="Ribonuclease H-like"/>
    <property type="match status" value="1"/>
</dbReference>
<dbReference type="GO" id="GO:0006308">
    <property type="term" value="P:DNA catabolic process"/>
    <property type="evidence" value="ECO:0007669"/>
    <property type="project" value="TreeGrafter"/>
</dbReference>
<reference evidence="7" key="1">
    <citation type="submission" date="2020-03" db="EMBL/GenBank/DDBJ databases">
        <title>Transcriptomic Profiling of the Digestive Tract of the Rat Flea, Xenopsylla cheopis, Following Blood Feeding and Infection with Yersinia pestis.</title>
        <authorList>
            <person name="Bland D.M."/>
            <person name="Martens C.A."/>
            <person name="Virtaneva K."/>
            <person name="Kanakabandi K."/>
            <person name="Long D."/>
            <person name="Rosenke R."/>
            <person name="Saturday G.A."/>
            <person name="Hoyt F.H."/>
            <person name="Bruno D.P."/>
            <person name="Ribeiro J.M.C."/>
            <person name="Hinnebusch J."/>
        </authorList>
    </citation>
    <scope>NUCLEOTIDE SEQUENCE</scope>
</reference>
<evidence type="ECO:0000256" key="4">
    <source>
        <dbReference type="ARBA" id="ARBA00022801"/>
    </source>
</evidence>
<keyword evidence="5 7" id="KW-0269">Exonuclease</keyword>
<dbReference type="PANTHER" id="PTHR13058">
    <property type="entry name" value="THREE PRIME REPAIR EXONUCLEASE 1, 2"/>
    <property type="match status" value="1"/>
</dbReference>
<dbReference type="GO" id="GO:0008296">
    <property type="term" value="F:3'-5'-DNA exonuclease activity"/>
    <property type="evidence" value="ECO:0007669"/>
    <property type="project" value="TreeGrafter"/>
</dbReference>
<dbReference type="InterPro" id="IPR012337">
    <property type="entry name" value="RNaseH-like_sf"/>
</dbReference>
<evidence type="ECO:0000313" key="7">
    <source>
        <dbReference type="EMBL" id="NOV48166.1"/>
    </source>
</evidence>
<dbReference type="InterPro" id="IPR036397">
    <property type="entry name" value="RNaseH_sf"/>
</dbReference>
<evidence type="ECO:0000256" key="2">
    <source>
        <dbReference type="ARBA" id="ARBA00022722"/>
    </source>
</evidence>